<accession>A0A2P7B8I6</accession>
<sequence length="356" mass="39663">MADKNRRDQLRALFETVETSSPTFTQRQADSAAPIERNSSLETPKPRSASGAVKAMGLSLGGISQEIEDARRLKESFEGTERVVDIDPRLVESSFIEDRLSHETGLDEGFEKLVESIRLNGQQVPILVRPHPQKQGFYQSAYGHRRLRAAARVAKPVQAIVRDLTDVQLVLAQGKENTERRDLSFIERAFFARNLVERGFERGLVQDALCLDKAEMTRFLQVAAAVPASIVRAIGPAPKIGRPRWVRFAEMLKSDNAHQAALEEIALDGFKAADSNSRFNRIFERLLKQAAPAAAREVKGIIQDSTGVKVSALAQLHLDKGRHVLAFAEHAPNGFAEYVASELETLLDRFESRRRS</sequence>
<dbReference type="GO" id="GO:0003677">
    <property type="term" value="F:DNA binding"/>
    <property type="evidence" value="ECO:0007669"/>
    <property type="project" value="InterPro"/>
</dbReference>
<dbReference type="NCBIfam" id="TIGR03454">
    <property type="entry name" value="partition_RepB"/>
    <property type="match status" value="1"/>
</dbReference>
<dbReference type="InterPro" id="IPR004437">
    <property type="entry name" value="ParB/RepB/Spo0J"/>
</dbReference>
<dbReference type="SUPFAM" id="SSF110849">
    <property type="entry name" value="ParB/Sulfiredoxin"/>
    <property type="match status" value="1"/>
</dbReference>
<dbReference type="InterPro" id="IPR017819">
    <property type="entry name" value="Plasmid_partition_RepB"/>
</dbReference>
<proteinExistence type="inferred from homology"/>
<dbReference type="InterPro" id="IPR037972">
    <property type="entry name" value="RepB_N"/>
</dbReference>
<evidence type="ECO:0000259" key="3">
    <source>
        <dbReference type="SMART" id="SM00470"/>
    </source>
</evidence>
<feature type="region of interest" description="Disordered" evidence="2">
    <location>
        <begin position="14"/>
        <end position="52"/>
    </location>
</feature>
<dbReference type="Proteomes" id="UP000241764">
    <property type="component" value="Unassembled WGS sequence"/>
</dbReference>
<dbReference type="GO" id="GO:0005694">
    <property type="term" value="C:chromosome"/>
    <property type="evidence" value="ECO:0007669"/>
    <property type="project" value="TreeGrafter"/>
</dbReference>
<comment type="similarity">
    <text evidence="1">Belongs to the ParB family.</text>
</comment>
<dbReference type="SMART" id="SM00470">
    <property type="entry name" value="ParB"/>
    <property type="match status" value="1"/>
</dbReference>
<dbReference type="RefSeq" id="WP_106665364.1">
    <property type="nucleotide sequence ID" value="NZ_PGGM01000008.1"/>
</dbReference>
<dbReference type="Pfam" id="PF07506">
    <property type="entry name" value="RepB"/>
    <property type="match status" value="1"/>
</dbReference>
<evidence type="ECO:0000313" key="5">
    <source>
        <dbReference type="Proteomes" id="UP000241764"/>
    </source>
</evidence>
<dbReference type="InterPro" id="IPR011111">
    <property type="entry name" value="Plasmid_RepB"/>
</dbReference>
<dbReference type="InterPro" id="IPR036086">
    <property type="entry name" value="ParB/Sulfiredoxin_sf"/>
</dbReference>
<comment type="caution">
    <text evidence="4">The sequence shown here is derived from an EMBL/GenBank/DDBJ whole genome shotgun (WGS) entry which is preliminary data.</text>
</comment>
<dbReference type="PANTHER" id="PTHR33375:SF1">
    <property type="entry name" value="CHROMOSOME-PARTITIONING PROTEIN PARB-RELATED"/>
    <property type="match status" value="1"/>
</dbReference>
<evidence type="ECO:0000313" key="4">
    <source>
        <dbReference type="EMBL" id="PSH62759.1"/>
    </source>
</evidence>
<reference evidence="5" key="1">
    <citation type="submission" date="2017-11" db="EMBL/GenBank/DDBJ databases">
        <authorList>
            <person name="Kuznetsova I."/>
            <person name="Sazanova A."/>
            <person name="Chirak E."/>
            <person name="Safronova V."/>
            <person name="Willems A."/>
        </authorList>
    </citation>
    <scope>NUCLEOTIDE SEQUENCE [LARGE SCALE GENOMIC DNA]</scope>
    <source>
        <strain evidence="5">CCBAU 03422</strain>
    </source>
</reference>
<protein>
    <submittedName>
        <fullName evidence="4">Plasmid partitioning protein RepB</fullName>
    </submittedName>
</protein>
<name>A0A2P7B8I6_9HYPH</name>
<feature type="compositionally biased region" description="Polar residues" evidence="2">
    <location>
        <begin position="17"/>
        <end position="29"/>
    </location>
</feature>
<gene>
    <name evidence="4" type="primary">repB</name>
    <name evidence="4" type="ORF">CU103_17715</name>
</gene>
<dbReference type="Pfam" id="PF02195">
    <property type="entry name" value="ParB_N"/>
    <property type="match status" value="1"/>
</dbReference>
<dbReference type="GO" id="GO:0007059">
    <property type="term" value="P:chromosome segregation"/>
    <property type="evidence" value="ECO:0007669"/>
    <property type="project" value="TreeGrafter"/>
</dbReference>
<dbReference type="InterPro" id="IPR003115">
    <property type="entry name" value="ParB_N"/>
</dbReference>
<dbReference type="InterPro" id="IPR050336">
    <property type="entry name" value="Chromosome_partition/occlusion"/>
</dbReference>
<dbReference type="NCBIfam" id="TIGR00180">
    <property type="entry name" value="parB_part"/>
    <property type="match status" value="1"/>
</dbReference>
<dbReference type="AlphaFoldDB" id="A0A2P7B8I6"/>
<evidence type="ECO:0000256" key="1">
    <source>
        <dbReference type="ARBA" id="ARBA00006295"/>
    </source>
</evidence>
<dbReference type="CDD" id="cd16405">
    <property type="entry name" value="RepB_like_N"/>
    <property type="match status" value="1"/>
</dbReference>
<dbReference type="Gene3D" id="1.10.10.2830">
    <property type="match status" value="1"/>
</dbReference>
<organism evidence="4 5">
    <name type="scientific">Phyllobacterium sophorae</name>
    <dbReference type="NCBI Taxonomy" id="1520277"/>
    <lineage>
        <taxon>Bacteria</taxon>
        <taxon>Pseudomonadati</taxon>
        <taxon>Pseudomonadota</taxon>
        <taxon>Alphaproteobacteria</taxon>
        <taxon>Hyphomicrobiales</taxon>
        <taxon>Phyllobacteriaceae</taxon>
        <taxon>Phyllobacterium</taxon>
    </lineage>
</organism>
<dbReference type="PANTHER" id="PTHR33375">
    <property type="entry name" value="CHROMOSOME-PARTITIONING PROTEIN PARB-RELATED"/>
    <property type="match status" value="1"/>
</dbReference>
<dbReference type="Gene3D" id="3.90.1530.30">
    <property type="match status" value="1"/>
</dbReference>
<dbReference type="EMBL" id="PGGM01000008">
    <property type="protein sequence ID" value="PSH62759.1"/>
    <property type="molecule type" value="Genomic_DNA"/>
</dbReference>
<evidence type="ECO:0000256" key="2">
    <source>
        <dbReference type="SAM" id="MobiDB-lite"/>
    </source>
</evidence>
<dbReference type="OrthoDB" id="7908920at2"/>
<keyword evidence="5" id="KW-1185">Reference proteome</keyword>
<feature type="domain" description="ParB-like N-terminal" evidence="3">
    <location>
        <begin position="84"/>
        <end position="178"/>
    </location>
</feature>